<name>A0AA37UP42_9MYCO</name>
<keyword evidence="2" id="KW-0285">Flavoprotein</keyword>
<dbReference type="Gene3D" id="3.50.50.60">
    <property type="entry name" value="FAD/NAD(P)-binding domain"/>
    <property type="match status" value="3"/>
</dbReference>
<dbReference type="InterPro" id="IPR036188">
    <property type="entry name" value="FAD/NAD-bd_sf"/>
</dbReference>
<gene>
    <name evidence="5" type="ORF">MmonteBS_32750</name>
    <name evidence="6" type="ORF">NJB18185_09310</name>
</gene>
<dbReference type="EMBL" id="BQYH01000005">
    <property type="protein sequence ID" value="GKU71155.1"/>
    <property type="molecule type" value="Genomic_DNA"/>
</dbReference>
<keyword evidence="3" id="KW-0274">FAD</keyword>
<evidence type="ECO:0000256" key="3">
    <source>
        <dbReference type="ARBA" id="ARBA00022827"/>
    </source>
</evidence>
<dbReference type="GO" id="GO:0050660">
    <property type="term" value="F:flavin adenine dinucleotide binding"/>
    <property type="evidence" value="ECO:0007669"/>
    <property type="project" value="InterPro"/>
</dbReference>
<dbReference type="SUPFAM" id="SSF51905">
    <property type="entry name" value="FAD/NAD(P)-binding domain"/>
    <property type="match status" value="1"/>
</dbReference>
<comment type="similarity">
    <text evidence="1">Belongs to the FAD-binding monooxygenase family.</text>
</comment>
<reference evidence="7" key="2">
    <citation type="submission" date="2018-04" db="EMBL/GenBank/DDBJ databases">
        <title>Draft genome sequence of Mycobacterium montefiorense isolated from Japanese black salamander.</title>
        <authorList>
            <person name="Fukano H."/>
            <person name="Yoshida M."/>
            <person name="Shimizu A."/>
            <person name="Iwao H."/>
            <person name="Kurata O."/>
            <person name="Katayama Y."/>
            <person name="Omatsu T."/>
            <person name="Mizutani T."/>
            <person name="Wada S."/>
            <person name="Hoshino Y."/>
        </authorList>
    </citation>
    <scope>NUCLEOTIDE SEQUENCE [LARGE SCALE GENOMIC DNA]</scope>
    <source>
        <strain evidence="7">BS</strain>
    </source>
</reference>
<dbReference type="InterPro" id="IPR020946">
    <property type="entry name" value="Flavin_mOase-like"/>
</dbReference>
<evidence type="ECO:0000313" key="8">
    <source>
        <dbReference type="Proteomes" id="UP001139505"/>
    </source>
</evidence>
<dbReference type="Pfam" id="PF00743">
    <property type="entry name" value="FMO-like"/>
    <property type="match status" value="1"/>
</dbReference>
<dbReference type="EMBL" id="BFCH01000018">
    <property type="protein sequence ID" value="GBG38903.1"/>
    <property type="molecule type" value="Genomic_DNA"/>
</dbReference>
<evidence type="ECO:0000256" key="1">
    <source>
        <dbReference type="ARBA" id="ARBA00010139"/>
    </source>
</evidence>
<evidence type="ECO:0000256" key="2">
    <source>
        <dbReference type="ARBA" id="ARBA00022630"/>
    </source>
</evidence>
<dbReference type="PANTHER" id="PTHR42877">
    <property type="entry name" value="L-ORNITHINE N(5)-MONOOXYGENASE-RELATED"/>
    <property type="match status" value="1"/>
</dbReference>
<keyword evidence="6" id="KW-0503">Monooxygenase</keyword>
<evidence type="ECO:0000256" key="4">
    <source>
        <dbReference type="ARBA" id="ARBA00023002"/>
    </source>
</evidence>
<reference evidence="5" key="1">
    <citation type="journal article" date="2018" name="Genome Announc.">
        <title>Draft Genome Sequence of Mycobacterium montefiorense Isolated from Japanese Black Salamander (Hynobius nigrescens).</title>
        <authorList>
            <person name="Fukano H."/>
            <person name="Yoshida M."/>
            <person name="Shimizu A."/>
            <person name="Iwao H."/>
            <person name="Katayama Y."/>
            <person name="Omatsu T."/>
            <person name="Mizutani T."/>
            <person name="Kurata O."/>
            <person name="Wada S."/>
            <person name="Hoshino Y."/>
        </authorList>
    </citation>
    <scope>NUCLEOTIDE SEQUENCE</scope>
    <source>
        <strain evidence="5">BS</strain>
    </source>
</reference>
<dbReference type="AlphaFoldDB" id="A0AA37UP42"/>
<keyword evidence="4" id="KW-0560">Oxidoreductase</keyword>
<comment type="caution">
    <text evidence="6">The sequence shown here is derived from an EMBL/GenBank/DDBJ whole genome shotgun (WGS) entry which is preliminary data.</text>
</comment>
<evidence type="ECO:0000313" key="7">
    <source>
        <dbReference type="Proteomes" id="UP000245060"/>
    </source>
</evidence>
<keyword evidence="7" id="KW-1185">Reference proteome</keyword>
<dbReference type="Proteomes" id="UP001139505">
    <property type="component" value="Unassembled WGS sequence"/>
</dbReference>
<dbReference type="GO" id="GO:0050661">
    <property type="term" value="F:NADP binding"/>
    <property type="evidence" value="ECO:0007669"/>
    <property type="project" value="InterPro"/>
</dbReference>
<dbReference type="PANTHER" id="PTHR42877:SF4">
    <property type="entry name" value="FAD_NAD(P)-BINDING DOMAIN-CONTAINING PROTEIN-RELATED"/>
    <property type="match status" value="1"/>
</dbReference>
<dbReference type="RefSeq" id="WP_201263535.1">
    <property type="nucleotide sequence ID" value="NZ_BFCH01000018.1"/>
</dbReference>
<dbReference type="GO" id="GO:0004499">
    <property type="term" value="F:N,N-dimethylaniline monooxygenase activity"/>
    <property type="evidence" value="ECO:0007669"/>
    <property type="project" value="InterPro"/>
</dbReference>
<protein>
    <submittedName>
        <fullName evidence="6">Flavin-binding monooxygenase</fullName>
    </submittedName>
</protein>
<dbReference type="InterPro" id="IPR051209">
    <property type="entry name" value="FAD-bind_Monooxygenase_sf"/>
</dbReference>
<evidence type="ECO:0000313" key="6">
    <source>
        <dbReference type="EMBL" id="GKU71155.1"/>
    </source>
</evidence>
<dbReference type="PRINTS" id="PR00469">
    <property type="entry name" value="PNDRDTASEII"/>
</dbReference>
<sequence>MSRGTGSQAPLREVRPATLDVVVIGAGVSGLCIAHHLQRAGFSYRVLEQAHDLGGTWRDNTYPGCGCDIPAPLYSFSFAQRADWSRLFASQPEILGYLRDVAAREGVTQHIEFATAVISARWQESRQCWTVQTSSGTVLDCRYLVSATGLLRRPLYPDIVGRSIFAGNAFHSARWDHSVTLQGKRVAVIGSGASAIQFVPRIAADVKQLTVIQRTPGWIVPKADRTFSPRQQQLRRFAPYRWYTRARLFWIHEQRVKGFIDPSAPMADAERLARTMLQRKVADPELRAALTPDYALGCKRLLISSDFYPALTRDNVTVVTSPVAEMTADQVITADGQSHGADVVIYATGFDTQFAFSDIEIVGHDGERLADRWQQGPSAYLGTTVSGFPNYFVMLGPNSGLGHNSQIFMIEAQTRYILSCLKAARRRKLGVLVVRPPIERAFNDWLQGRLVHSVWQAGGCRSWYQHPATGKNTALWPSSAIAFWRKTHRVRLSDYHTRRRIESPRRSSSAVVDLPGQRALYANASTGGHEHMRLRSP</sequence>
<evidence type="ECO:0000313" key="5">
    <source>
        <dbReference type="EMBL" id="GBG38903.1"/>
    </source>
</evidence>
<accession>A0AA37UP42</accession>
<dbReference type="Proteomes" id="UP000245060">
    <property type="component" value="Unassembled WGS sequence"/>
</dbReference>
<organism evidence="6 8">
    <name type="scientific">Mycobacterium montefiorense</name>
    <dbReference type="NCBI Taxonomy" id="154654"/>
    <lineage>
        <taxon>Bacteria</taxon>
        <taxon>Bacillati</taxon>
        <taxon>Actinomycetota</taxon>
        <taxon>Actinomycetes</taxon>
        <taxon>Mycobacteriales</taxon>
        <taxon>Mycobacteriaceae</taxon>
        <taxon>Mycobacterium</taxon>
        <taxon>Mycobacterium simiae complex</taxon>
    </lineage>
</organism>
<proteinExistence type="inferred from homology"/>
<reference evidence="6" key="4">
    <citation type="submission" date="2022-04" db="EMBL/GenBank/DDBJ databases">
        <authorList>
            <person name="Komine T."/>
            <person name="Fukano H."/>
            <person name="Wada S."/>
        </authorList>
    </citation>
    <scope>NUCLEOTIDE SEQUENCE</scope>
    <source>
        <strain evidence="6">NJB18185</strain>
    </source>
</reference>
<reference evidence="6" key="3">
    <citation type="journal article" date="2022" name="Microbiol. Resour. Announc.">
        <title>Draft Genome Sequences of Eight Mycobacterium montefiorense Strains Isolated from Salamanders in Captivity.</title>
        <authorList>
            <person name="Komine T."/>
            <person name="Ihara H."/>
            <person name="Fukano H."/>
            <person name="Hoshino Y."/>
            <person name="Kurata O."/>
            <person name="Wada S."/>
        </authorList>
    </citation>
    <scope>NUCLEOTIDE SEQUENCE</scope>
    <source>
        <strain evidence="6">NJB18185</strain>
    </source>
</reference>